<evidence type="ECO:0000259" key="8">
    <source>
        <dbReference type="Pfam" id="PF13567"/>
    </source>
</evidence>
<dbReference type="InterPro" id="IPR004477">
    <property type="entry name" value="ComEC_N"/>
</dbReference>
<evidence type="ECO:0000313" key="9">
    <source>
        <dbReference type="EMBL" id="MFD2163432.1"/>
    </source>
</evidence>
<keyword evidence="5 6" id="KW-0472">Membrane</keyword>
<dbReference type="RefSeq" id="WP_255902311.1">
    <property type="nucleotide sequence ID" value="NZ_JAFMZO010000002.1"/>
</dbReference>
<feature type="domain" description="DUF4131" evidence="8">
    <location>
        <begin position="16"/>
        <end position="173"/>
    </location>
</feature>
<evidence type="ECO:0000256" key="1">
    <source>
        <dbReference type="ARBA" id="ARBA00004651"/>
    </source>
</evidence>
<comment type="subcellular location">
    <subcellularLocation>
        <location evidence="1">Cell membrane</location>
        <topology evidence="1">Multi-pass membrane protein</topology>
    </subcellularLocation>
</comment>
<evidence type="ECO:0000256" key="5">
    <source>
        <dbReference type="ARBA" id="ARBA00023136"/>
    </source>
</evidence>
<feature type="transmembrane region" description="Helical" evidence="6">
    <location>
        <begin position="42"/>
        <end position="60"/>
    </location>
</feature>
<evidence type="ECO:0000313" key="10">
    <source>
        <dbReference type="Proteomes" id="UP001597387"/>
    </source>
</evidence>
<dbReference type="InterPro" id="IPR052159">
    <property type="entry name" value="Competence_DNA_uptake"/>
</dbReference>
<feature type="transmembrane region" description="Helical" evidence="6">
    <location>
        <begin position="404"/>
        <end position="423"/>
    </location>
</feature>
<keyword evidence="4 6" id="KW-1133">Transmembrane helix</keyword>
<feature type="transmembrane region" description="Helical" evidence="6">
    <location>
        <begin position="6"/>
        <end position="30"/>
    </location>
</feature>
<feature type="transmembrane region" description="Helical" evidence="6">
    <location>
        <begin position="341"/>
        <end position="358"/>
    </location>
</feature>
<keyword evidence="2" id="KW-1003">Cell membrane</keyword>
<feature type="transmembrane region" description="Helical" evidence="6">
    <location>
        <begin position="273"/>
        <end position="304"/>
    </location>
</feature>
<feature type="domain" description="ComEC/Rec2-related protein" evidence="7">
    <location>
        <begin position="216"/>
        <end position="481"/>
    </location>
</feature>
<protein>
    <submittedName>
        <fullName evidence="9">ComEC/Rec2 family competence protein</fullName>
    </submittedName>
</protein>
<dbReference type="PANTHER" id="PTHR30619:SF1">
    <property type="entry name" value="RECOMBINATION PROTEIN 2"/>
    <property type="match status" value="1"/>
</dbReference>
<feature type="transmembrane region" description="Helical" evidence="6">
    <location>
        <begin position="370"/>
        <end position="392"/>
    </location>
</feature>
<evidence type="ECO:0000256" key="4">
    <source>
        <dbReference type="ARBA" id="ARBA00022989"/>
    </source>
</evidence>
<keyword evidence="10" id="KW-1185">Reference proteome</keyword>
<proteinExistence type="predicted"/>
<evidence type="ECO:0000256" key="2">
    <source>
        <dbReference type="ARBA" id="ARBA00022475"/>
    </source>
</evidence>
<evidence type="ECO:0000256" key="6">
    <source>
        <dbReference type="SAM" id="Phobius"/>
    </source>
</evidence>
<dbReference type="NCBIfam" id="TIGR00360">
    <property type="entry name" value="ComEC_N-term"/>
    <property type="match status" value="1"/>
</dbReference>
<feature type="transmembrane region" description="Helical" evidence="6">
    <location>
        <begin position="240"/>
        <end position="261"/>
    </location>
</feature>
<accession>A0ABW4ZPM7</accession>
<feature type="transmembrane region" description="Helical" evidence="6">
    <location>
        <begin position="464"/>
        <end position="481"/>
    </location>
</feature>
<name>A0ABW4ZPM7_9SPHI</name>
<feature type="transmembrane region" description="Helical" evidence="6">
    <location>
        <begin position="488"/>
        <end position="511"/>
    </location>
</feature>
<dbReference type="Proteomes" id="UP001597387">
    <property type="component" value="Unassembled WGS sequence"/>
</dbReference>
<dbReference type="EMBL" id="JBHUHZ010000002">
    <property type="protein sequence ID" value="MFD2163432.1"/>
    <property type="molecule type" value="Genomic_DNA"/>
</dbReference>
<evidence type="ECO:0000256" key="3">
    <source>
        <dbReference type="ARBA" id="ARBA00022692"/>
    </source>
</evidence>
<sequence length="673" mass="76796">MLPTLVFIYHLTLLLSILSLIFVWCSTYFYKRYKIYLSRWKPGLAVNLLVFFAGVALAISKDPRISKSHFSKYTDQGLVLVVNSEPKQNKGILRFEGKAEQGLVNRKFQCREGGLLVALKQGDSPSTLRYGDKILIPAAFTEVEPPYNPYEFDYRAFLANRGIYHQIFADESEIRVLSRAADNSIIGFSQALRRSLVLKYSKYIHNDEAAAVASTLILGYKAELSREVLSAYSKTGTMHVLSVSGMHVGLVFYILNALLWFMGRNKALRILRAVIIISLIWFYAVITGFSPSVCRAAVMLSIYVLGKAIYRNTNSYNLVAVSAVFLLVYNPIFLFDVGFQLSYLAVLGLIYFYPKIYHLLYIKNGLGDKIWSYTALSCAAQLATFPLGMYYFHQFPVYFLVSNLFIVLPVIVTMYLGIAFLFIPWNNVLKPLGQCLERGIIFMDEGLYRIEKLPFATVSAYNGLPYYLILYLLIVLLVWSLQYRNKRTLYAAFACVFLLVSYHSFSSILLLNQRNITFYSLRKNTAFSFFSSGQANVFSDLDSAHKTISFSVHAAIESKSDEMRYHYLKDAVGSKPISSNGRFFQFGNWRMLLWDKTLDRYSFSHRLSVDALLLSGKPKVKLKELVKNVNFKLLLIDATNPDYLIKQWSEEASALSLNYYVLKKKPAYSLTLN</sequence>
<keyword evidence="3 6" id="KW-0812">Transmembrane</keyword>
<feature type="transmembrane region" description="Helical" evidence="6">
    <location>
        <begin position="316"/>
        <end position="334"/>
    </location>
</feature>
<gene>
    <name evidence="9" type="ORF">ACFSJU_13575</name>
</gene>
<dbReference type="Pfam" id="PF13567">
    <property type="entry name" value="DUF4131"/>
    <property type="match status" value="1"/>
</dbReference>
<reference evidence="10" key="1">
    <citation type="journal article" date="2019" name="Int. J. Syst. Evol. Microbiol.">
        <title>The Global Catalogue of Microorganisms (GCM) 10K type strain sequencing project: providing services to taxonomists for standard genome sequencing and annotation.</title>
        <authorList>
            <consortium name="The Broad Institute Genomics Platform"/>
            <consortium name="The Broad Institute Genome Sequencing Center for Infectious Disease"/>
            <person name="Wu L."/>
            <person name="Ma J."/>
        </authorList>
    </citation>
    <scope>NUCLEOTIDE SEQUENCE [LARGE SCALE GENOMIC DNA]</scope>
    <source>
        <strain evidence="10">KCTC 42217</strain>
    </source>
</reference>
<comment type="caution">
    <text evidence="9">The sequence shown here is derived from an EMBL/GenBank/DDBJ whole genome shotgun (WGS) entry which is preliminary data.</text>
</comment>
<dbReference type="InterPro" id="IPR025405">
    <property type="entry name" value="DUF4131"/>
</dbReference>
<dbReference type="Pfam" id="PF03772">
    <property type="entry name" value="Competence"/>
    <property type="match status" value="1"/>
</dbReference>
<dbReference type="PANTHER" id="PTHR30619">
    <property type="entry name" value="DNA INTERNALIZATION/COMPETENCE PROTEIN COMEC/REC2"/>
    <property type="match status" value="1"/>
</dbReference>
<organism evidence="9 10">
    <name type="scientific">Paradesertivirga mongoliensis</name>
    <dbReference type="NCBI Taxonomy" id="2100740"/>
    <lineage>
        <taxon>Bacteria</taxon>
        <taxon>Pseudomonadati</taxon>
        <taxon>Bacteroidota</taxon>
        <taxon>Sphingobacteriia</taxon>
        <taxon>Sphingobacteriales</taxon>
        <taxon>Sphingobacteriaceae</taxon>
        <taxon>Paradesertivirga</taxon>
    </lineage>
</organism>
<evidence type="ECO:0000259" key="7">
    <source>
        <dbReference type="Pfam" id="PF03772"/>
    </source>
</evidence>